<name>A0ABR2HIA7_9EUKA</name>
<comment type="caution">
    <text evidence="2">The sequence shown here is derived from an EMBL/GenBank/DDBJ whole genome shotgun (WGS) entry which is preliminary data.</text>
</comment>
<dbReference type="InterPro" id="IPR036770">
    <property type="entry name" value="Ankyrin_rpt-contain_sf"/>
</dbReference>
<evidence type="ECO:0000313" key="2">
    <source>
        <dbReference type="EMBL" id="KAK8847928.1"/>
    </source>
</evidence>
<evidence type="ECO:0000313" key="3">
    <source>
        <dbReference type="Proteomes" id="UP001470230"/>
    </source>
</evidence>
<evidence type="ECO:0000259" key="1">
    <source>
        <dbReference type="Pfam" id="PF11929"/>
    </source>
</evidence>
<organism evidence="2 3">
    <name type="scientific">Tritrichomonas musculus</name>
    <dbReference type="NCBI Taxonomy" id="1915356"/>
    <lineage>
        <taxon>Eukaryota</taxon>
        <taxon>Metamonada</taxon>
        <taxon>Parabasalia</taxon>
        <taxon>Tritrichomonadida</taxon>
        <taxon>Tritrichomonadidae</taxon>
        <taxon>Tritrichomonas</taxon>
    </lineage>
</organism>
<dbReference type="SUPFAM" id="SSF48403">
    <property type="entry name" value="Ankyrin repeat"/>
    <property type="match status" value="1"/>
</dbReference>
<accession>A0ABR2HIA7</accession>
<dbReference type="EMBL" id="JAPFFF010000027">
    <property type="protein sequence ID" value="KAK8847928.1"/>
    <property type="molecule type" value="Genomic_DNA"/>
</dbReference>
<proteinExistence type="predicted"/>
<feature type="domain" description="DUF3447" evidence="1">
    <location>
        <begin position="127"/>
        <end position="206"/>
    </location>
</feature>
<keyword evidence="3" id="KW-1185">Reference proteome</keyword>
<sequence>MKNSKDSKTMMYYYYFFPEIKSFLSKTEKNKIEKELFDLDQNIFQNFEEKRQLGENESYICTLIRNDSVEEFISFVNRANLSLSNAQIKHSIFETNSFLIENNETTLIEYSAFFGSIQIFQYLRMNNVELTPSLWLYAIHSNNPDLIHLLEEYHVEPKNKSFEECLKEAIKCHHNDVARYIQDNLLIGKVDESKILSSIFAYYNYCFFPKSLGGKFTLHYLCQYNHYTLVKLLLESNELDINSEIVLYINNKFI</sequence>
<dbReference type="PANTHER" id="PTHR24159:SF5">
    <property type="entry name" value="ANK_REP_REGION DOMAIN-CONTAINING PROTEIN"/>
    <property type="match status" value="1"/>
</dbReference>
<reference evidence="2 3" key="1">
    <citation type="submission" date="2024-04" db="EMBL/GenBank/DDBJ databases">
        <title>Tritrichomonas musculus Genome.</title>
        <authorList>
            <person name="Alves-Ferreira E."/>
            <person name="Grigg M."/>
            <person name="Lorenzi H."/>
            <person name="Galac M."/>
        </authorList>
    </citation>
    <scope>NUCLEOTIDE SEQUENCE [LARGE SCALE GENOMIC DNA]</scope>
    <source>
        <strain evidence="2 3">EAF2021</strain>
    </source>
</reference>
<protein>
    <recommendedName>
        <fullName evidence="1">DUF3447 domain-containing protein</fullName>
    </recommendedName>
</protein>
<dbReference type="Proteomes" id="UP001470230">
    <property type="component" value="Unassembled WGS sequence"/>
</dbReference>
<dbReference type="Gene3D" id="1.25.40.20">
    <property type="entry name" value="Ankyrin repeat-containing domain"/>
    <property type="match status" value="1"/>
</dbReference>
<dbReference type="PANTHER" id="PTHR24159">
    <property type="match status" value="1"/>
</dbReference>
<gene>
    <name evidence="2" type="ORF">M9Y10_018976</name>
</gene>
<dbReference type="Pfam" id="PF11929">
    <property type="entry name" value="DUF3447"/>
    <property type="match status" value="1"/>
</dbReference>
<dbReference type="InterPro" id="IPR020683">
    <property type="entry name" value="DUF3447"/>
</dbReference>